<comment type="caution">
    <text evidence="1">The sequence shown here is derived from an EMBL/GenBank/DDBJ whole genome shotgun (WGS) entry which is preliminary data.</text>
</comment>
<reference evidence="1 2" key="1">
    <citation type="journal article" date="2019" name="Appl. Microbiol. Biotechnol.">
        <title>Genome sequence of Isaria javanica and comparative genome analysis insights into family S53 peptidase evolution in fungal entomopathogens.</title>
        <authorList>
            <person name="Lin R."/>
            <person name="Zhang X."/>
            <person name="Xin B."/>
            <person name="Zou M."/>
            <person name="Gao Y."/>
            <person name="Qin F."/>
            <person name="Hu Q."/>
            <person name="Xie B."/>
            <person name="Cheng X."/>
        </authorList>
    </citation>
    <scope>NUCLEOTIDE SEQUENCE [LARGE SCALE GENOMIC DNA]</scope>
    <source>
        <strain evidence="1 2">IJ1G</strain>
    </source>
</reference>
<evidence type="ECO:0000313" key="2">
    <source>
        <dbReference type="Proteomes" id="UP000315783"/>
    </source>
</evidence>
<protein>
    <recommendedName>
        <fullName evidence="3">DUF1857 domain-containing protein</fullName>
    </recommendedName>
</protein>
<evidence type="ECO:0008006" key="3">
    <source>
        <dbReference type="Google" id="ProtNLM"/>
    </source>
</evidence>
<dbReference type="STRING" id="43265.A0A545UUY6"/>
<organism evidence="1 2">
    <name type="scientific">Cordyceps javanica</name>
    <dbReference type="NCBI Taxonomy" id="43265"/>
    <lineage>
        <taxon>Eukaryota</taxon>
        <taxon>Fungi</taxon>
        <taxon>Dikarya</taxon>
        <taxon>Ascomycota</taxon>
        <taxon>Pezizomycotina</taxon>
        <taxon>Sordariomycetes</taxon>
        <taxon>Hypocreomycetidae</taxon>
        <taxon>Hypocreales</taxon>
        <taxon>Cordycipitaceae</taxon>
        <taxon>Cordyceps</taxon>
    </lineage>
</organism>
<dbReference type="InterPro" id="IPR015075">
    <property type="entry name" value="AtaL"/>
</dbReference>
<proteinExistence type="predicted"/>
<dbReference type="AlphaFoldDB" id="A0A545UUY6"/>
<dbReference type="Proteomes" id="UP000315783">
    <property type="component" value="Unassembled WGS sequence"/>
</dbReference>
<sequence>MTTLYYAATAPVNPAGASPVLTAAQVWEGLRLKVRHADRFVPPIRSCVVLGEEDGGRVVRRRVVFEGGREMTEVCTERAPHRVEFRLEDGTEVDNILAPGPAGPADLHLTYAFKWKLSGGGDTDEKGGREESDVLAEQQKMALGAVQSTIKVIRDMVTDGRLNA</sequence>
<accession>A0A545UUY6</accession>
<dbReference type="SUPFAM" id="SSF55961">
    <property type="entry name" value="Bet v1-like"/>
    <property type="match status" value="1"/>
</dbReference>
<dbReference type="InterPro" id="IPR023393">
    <property type="entry name" value="START-like_dom_sf"/>
</dbReference>
<keyword evidence="2" id="KW-1185">Reference proteome</keyword>
<name>A0A545UUY6_9HYPO</name>
<dbReference type="Pfam" id="PF08982">
    <property type="entry name" value="AtaL"/>
    <property type="match status" value="1"/>
</dbReference>
<gene>
    <name evidence="1" type="ORF">IF1G_07861</name>
</gene>
<dbReference type="OrthoDB" id="2320332at2759"/>
<evidence type="ECO:0000313" key="1">
    <source>
        <dbReference type="EMBL" id="TQV93283.1"/>
    </source>
</evidence>
<dbReference type="Gene3D" id="3.30.530.20">
    <property type="match status" value="1"/>
</dbReference>
<dbReference type="EMBL" id="SPUK01000012">
    <property type="protein sequence ID" value="TQV93283.1"/>
    <property type="molecule type" value="Genomic_DNA"/>
</dbReference>